<comment type="caution">
    <text evidence="6">The sequence shown here is derived from an EMBL/GenBank/DDBJ whole genome shotgun (WGS) entry which is preliminary data.</text>
</comment>
<dbReference type="PANTHER" id="PTHR20881">
    <property type="entry name" value="3-METHYL-2-OXOBUTANOATE HYDROXYMETHYLTRANSFERASE"/>
    <property type="match status" value="1"/>
</dbReference>
<accession>A0ABW9KHM7</accession>
<feature type="binding site" evidence="5">
    <location>
        <position position="60"/>
    </location>
    <ligand>
        <name>Mg(2+)</name>
        <dbReference type="ChEBI" id="CHEBI:18420"/>
    </ligand>
</feature>
<keyword evidence="3 5" id="KW-0566">Pantothenate biosynthesis</keyword>
<reference evidence="6 7" key="1">
    <citation type="submission" date="2024-12" db="EMBL/GenBank/DDBJ databases">
        <authorList>
            <person name="Lee Y."/>
        </authorList>
    </citation>
    <scope>NUCLEOTIDE SEQUENCE [LARGE SCALE GENOMIC DNA]</scope>
    <source>
        <strain evidence="6 7">03SUJ4</strain>
    </source>
</reference>
<feature type="binding site" evidence="5">
    <location>
        <position position="99"/>
    </location>
    <ligand>
        <name>Mg(2+)</name>
        <dbReference type="ChEBI" id="CHEBI:18420"/>
    </ligand>
</feature>
<evidence type="ECO:0000256" key="1">
    <source>
        <dbReference type="ARBA" id="ARBA00008676"/>
    </source>
</evidence>
<gene>
    <name evidence="5 6" type="primary">panB</name>
    <name evidence="6" type="ORF">ACK2TP_00110</name>
</gene>
<keyword evidence="5" id="KW-0460">Magnesium</keyword>
<evidence type="ECO:0000256" key="2">
    <source>
        <dbReference type="ARBA" id="ARBA00011424"/>
    </source>
</evidence>
<evidence type="ECO:0000313" key="7">
    <source>
        <dbReference type="Proteomes" id="UP001634747"/>
    </source>
</evidence>
<dbReference type="RefSeq" id="WP_399262217.1">
    <property type="nucleotide sequence ID" value="NZ_JAGSYB010000001.1"/>
</dbReference>
<feature type="active site" description="Proton acceptor" evidence="5">
    <location>
        <position position="198"/>
    </location>
</feature>
<keyword evidence="7" id="KW-1185">Reference proteome</keyword>
<dbReference type="PANTHER" id="PTHR20881:SF0">
    <property type="entry name" value="3-METHYL-2-OXOBUTANOATE HYDROXYMETHYLTRANSFERASE"/>
    <property type="match status" value="1"/>
</dbReference>
<comment type="similarity">
    <text evidence="1 5">Belongs to the PanB family.</text>
</comment>
<sequence length="294" mass="31384">MSLVTPLDGELRSLAAKKVTPPSLIARKESGHRITALTAYDYGTARLIDEAGIDCILVGDSLGMVVLGYEDTLSVTIEDMLHHARAVRRGVRRALLVVDMPFGSYHVSTEDTLRNGIRLLKEAGAEAVKVEGGMDQVENVRALTAAQIPVFGHIGLTPQSVLRTGGYRVQGRSHAAALALREDALALQEAGAVAVVLEGIPREVAASITARLRIPTIGIGAGPDCDGQILVFQDLADLSFRPSPKFVRVFSPARTLLRAGLEEFRVAVENGTFPADSESYHMPSGVPVDVLTSL</sequence>
<dbReference type="PIRSF" id="PIRSF000388">
    <property type="entry name" value="Pantoate_hydroxy_MeTrfase"/>
    <property type="match status" value="1"/>
</dbReference>
<evidence type="ECO:0000256" key="4">
    <source>
        <dbReference type="ARBA" id="ARBA00022679"/>
    </source>
</evidence>
<comment type="cofactor">
    <cofactor evidence="5">
        <name>Mg(2+)</name>
        <dbReference type="ChEBI" id="CHEBI:18420"/>
    </cofactor>
    <text evidence="5">Binds 1 Mg(2+) ion per subunit.</text>
</comment>
<proteinExistence type="inferred from homology"/>
<organism evidence="6 7">
    <name type="scientific">Terriglobus aquaticus</name>
    <dbReference type="NCBI Taxonomy" id="940139"/>
    <lineage>
        <taxon>Bacteria</taxon>
        <taxon>Pseudomonadati</taxon>
        <taxon>Acidobacteriota</taxon>
        <taxon>Terriglobia</taxon>
        <taxon>Terriglobales</taxon>
        <taxon>Acidobacteriaceae</taxon>
        <taxon>Terriglobus</taxon>
    </lineage>
</organism>
<feature type="binding site" evidence="5">
    <location>
        <begin position="60"/>
        <end position="61"/>
    </location>
    <ligand>
        <name>3-methyl-2-oxobutanoate</name>
        <dbReference type="ChEBI" id="CHEBI:11851"/>
    </ligand>
</feature>
<feature type="binding site" evidence="5">
    <location>
        <position position="129"/>
    </location>
    <ligand>
        <name>3-methyl-2-oxobutanoate</name>
        <dbReference type="ChEBI" id="CHEBI:11851"/>
    </ligand>
</feature>
<dbReference type="Proteomes" id="UP001634747">
    <property type="component" value="Unassembled WGS sequence"/>
</dbReference>
<comment type="subunit">
    <text evidence="2 5">Homodecamer; pentamer of dimers.</text>
</comment>
<dbReference type="NCBIfam" id="TIGR00222">
    <property type="entry name" value="panB"/>
    <property type="match status" value="1"/>
</dbReference>
<dbReference type="InterPro" id="IPR015813">
    <property type="entry name" value="Pyrv/PenolPyrv_kinase-like_dom"/>
</dbReference>
<evidence type="ECO:0000256" key="5">
    <source>
        <dbReference type="HAMAP-Rule" id="MF_00156"/>
    </source>
</evidence>
<name>A0ABW9KHM7_9BACT</name>
<dbReference type="EC" id="2.1.2.11" evidence="5"/>
<comment type="catalytic activity">
    <reaction evidence="5">
        <text>(6R)-5,10-methylene-5,6,7,8-tetrahydrofolate + 3-methyl-2-oxobutanoate + H2O = 2-dehydropantoate + (6S)-5,6,7,8-tetrahydrofolate</text>
        <dbReference type="Rhea" id="RHEA:11824"/>
        <dbReference type="ChEBI" id="CHEBI:11561"/>
        <dbReference type="ChEBI" id="CHEBI:11851"/>
        <dbReference type="ChEBI" id="CHEBI:15377"/>
        <dbReference type="ChEBI" id="CHEBI:15636"/>
        <dbReference type="ChEBI" id="CHEBI:57453"/>
        <dbReference type="EC" id="2.1.2.11"/>
    </reaction>
</comment>
<evidence type="ECO:0000313" key="6">
    <source>
        <dbReference type="EMBL" id="MFN2974154.1"/>
    </source>
</evidence>
<feature type="binding site" evidence="5">
    <location>
        <position position="131"/>
    </location>
    <ligand>
        <name>Mg(2+)</name>
        <dbReference type="ChEBI" id="CHEBI:18420"/>
    </ligand>
</feature>
<keyword evidence="5" id="KW-0963">Cytoplasm</keyword>
<comment type="function">
    <text evidence="5">Catalyzes the reversible reaction in which hydroxymethyl group from 5,10-methylenetetrahydrofolate is transferred onto alpha-ketoisovalerate to form ketopantoate.</text>
</comment>
<dbReference type="EMBL" id="JBJYXY010000001">
    <property type="protein sequence ID" value="MFN2974154.1"/>
    <property type="molecule type" value="Genomic_DNA"/>
</dbReference>
<comment type="subcellular location">
    <subcellularLocation>
        <location evidence="5">Cytoplasm</location>
    </subcellularLocation>
</comment>
<dbReference type="Gene3D" id="3.20.20.60">
    <property type="entry name" value="Phosphoenolpyruvate-binding domains"/>
    <property type="match status" value="1"/>
</dbReference>
<comment type="pathway">
    <text evidence="5">Cofactor biosynthesis; (R)-pantothenate biosynthesis; (R)-pantoate from 3-methyl-2-oxobutanoate: step 1/2.</text>
</comment>
<dbReference type="SUPFAM" id="SSF51621">
    <property type="entry name" value="Phosphoenolpyruvate/pyruvate domain"/>
    <property type="match status" value="1"/>
</dbReference>
<dbReference type="HAMAP" id="MF_00156">
    <property type="entry name" value="PanB"/>
    <property type="match status" value="1"/>
</dbReference>
<feature type="binding site" evidence="5">
    <location>
        <position position="99"/>
    </location>
    <ligand>
        <name>3-methyl-2-oxobutanoate</name>
        <dbReference type="ChEBI" id="CHEBI:11851"/>
    </ligand>
</feature>
<evidence type="ECO:0000256" key="3">
    <source>
        <dbReference type="ARBA" id="ARBA00022655"/>
    </source>
</evidence>
<keyword evidence="4 5" id="KW-0808">Transferase</keyword>
<keyword evidence="5" id="KW-0479">Metal-binding</keyword>
<dbReference type="InterPro" id="IPR040442">
    <property type="entry name" value="Pyrv_kinase-like_dom_sf"/>
</dbReference>
<dbReference type="NCBIfam" id="NF001452">
    <property type="entry name" value="PRK00311.1"/>
    <property type="match status" value="1"/>
</dbReference>
<dbReference type="InterPro" id="IPR003700">
    <property type="entry name" value="Pantoate_hydroxy_MeTrfase"/>
</dbReference>
<dbReference type="GO" id="GO:0003864">
    <property type="term" value="F:3-methyl-2-oxobutanoate hydroxymethyltransferase activity"/>
    <property type="evidence" value="ECO:0007669"/>
    <property type="project" value="UniProtKB-EC"/>
</dbReference>
<dbReference type="CDD" id="cd06557">
    <property type="entry name" value="KPHMT-like"/>
    <property type="match status" value="1"/>
</dbReference>
<protein>
    <recommendedName>
        <fullName evidence="5">3-methyl-2-oxobutanoate hydroxymethyltransferase</fullName>
        <ecNumber evidence="5">2.1.2.11</ecNumber>
    </recommendedName>
    <alternativeName>
        <fullName evidence="5">Ketopantoate hydroxymethyltransferase</fullName>
        <shortName evidence="5">KPHMT</shortName>
    </alternativeName>
</protein>
<dbReference type="Pfam" id="PF02548">
    <property type="entry name" value="Pantoate_transf"/>
    <property type="match status" value="1"/>
</dbReference>